<gene>
    <name evidence="1" type="ORF">IAC58_06360</name>
</gene>
<protein>
    <recommendedName>
        <fullName evidence="3">DNA repair protein RecO</fullName>
    </recommendedName>
</protein>
<evidence type="ECO:0008006" key="3">
    <source>
        <dbReference type="Google" id="ProtNLM"/>
    </source>
</evidence>
<sequence>MEIFYGISLLVSHYKDKDAIINVLTKDCLLTLNFRGGYNYKNKKIIFTKPYIIGNFEVYKGKVGGYKFKDCEVLEYNDSINESFNKLICADTLSEVILKTIDGIDLDEKFLNNTIDIFRKINTEKNEYLNLSNYLIYVIDKLGIYPTLDKLKDELSLNNNQNNDTDSINYELVKLIKNKKLEVPKVNVNQIFKQISFNLIKFIVSQFQINLNCLKMY</sequence>
<dbReference type="AlphaFoldDB" id="A0A9D9DK22"/>
<reference evidence="1" key="2">
    <citation type="journal article" date="2021" name="PeerJ">
        <title>Extensive microbial diversity within the chicken gut microbiome revealed by metagenomics and culture.</title>
        <authorList>
            <person name="Gilroy R."/>
            <person name="Ravi A."/>
            <person name="Getino M."/>
            <person name="Pursley I."/>
            <person name="Horton D.L."/>
            <person name="Alikhan N.F."/>
            <person name="Baker D."/>
            <person name="Gharbi K."/>
            <person name="Hall N."/>
            <person name="Watson M."/>
            <person name="Adriaenssens E.M."/>
            <person name="Foster-Nyarko E."/>
            <person name="Jarju S."/>
            <person name="Secka A."/>
            <person name="Antonio M."/>
            <person name="Oren A."/>
            <person name="Chaudhuri R.R."/>
            <person name="La Ragione R."/>
            <person name="Hildebrand F."/>
            <person name="Pallen M.J."/>
        </authorList>
    </citation>
    <scope>NUCLEOTIDE SEQUENCE</scope>
    <source>
        <strain evidence="1">11159</strain>
    </source>
</reference>
<evidence type="ECO:0000313" key="1">
    <source>
        <dbReference type="EMBL" id="MBO8428145.1"/>
    </source>
</evidence>
<proteinExistence type="predicted"/>
<dbReference type="Proteomes" id="UP000823613">
    <property type="component" value="Unassembled WGS sequence"/>
</dbReference>
<accession>A0A9D9DK22</accession>
<organism evidence="1 2">
    <name type="scientific">Candidatus Onthovivens merdipullorum</name>
    <dbReference type="NCBI Taxonomy" id="2840889"/>
    <lineage>
        <taxon>Bacteria</taxon>
        <taxon>Bacillati</taxon>
        <taxon>Bacillota</taxon>
        <taxon>Bacilli</taxon>
        <taxon>Bacillales</taxon>
        <taxon>Candidatus Onthovivens</taxon>
    </lineage>
</organism>
<reference evidence="1" key="1">
    <citation type="submission" date="2020-10" db="EMBL/GenBank/DDBJ databases">
        <authorList>
            <person name="Gilroy R."/>
        </authorList>
    </citation>
    <scope>NUCLEOTIDE SEQUENCE</scope>
    <source>
        <strain evidence="1">11159</strain>
    </source>
</reference>
<comment type="caution">
    <text evidence="1">The sequence shown here is derived from an EMBL/GenBank/DDBJ whole genome shotgun (WGS) entry which is preliminary data.</text>
</comment>
<dbReference type="EMBL" id="JADIMY010000121">
    <property type="protein sequence ID" value="MBO8428145.1"/>
    <property type="molecule type" value="Genomic_DNA"/>
</dbReference>
<evidence type="ECO:0000313" key="2">
    <source>
        <dbReference type="Proteomes" id="UP000823613"/>
    </source>
</evidence>
<name>A0A9D9DK22_9BACL</name>